<comment type="caution">
    <text evidence="1">The sequence shown here is derived from an EMBL/GenBank/DDBJ whole genome shotgun (WGS) entry which is preliminary data.</text>
</comment>
<sequence>RQRQDTGYVCTSDLTRHLVRFGTTQETKTRYRLCLYKRSNKTSREIRYYSRDKDKIQ</sequence>
<evidence type="ECO:0000313" key="1">
    <source>
        <dbReference type="EMBL" id="KAK3583128.1"/>
    </source>
</evidence>
<reference evidence="1" key="1">
    <citation type="journal article" date="2021" name="Genome Biol. Evol.">
        <title>A High-Quality Reference Genome for a Parasitic Bivalve with Doubly Uniparental Inheritance (Bivalvia: Unionida).</title>
        <authorList>
            <person name="Smith C.H."/>
        </authorList>
    </citation>
    <scope>NUCLEOTIDE SEQUENCE</scope>
    <source>
        <strain evidence="1">CHS0354</strain>
    </source>
</reference>
<name>A0AAE0S0T2_9BIVA</name>
<dbReference type="EMBL" id="JAEAOA010001664">
    <property type="protein sequence ID" value="KAK3583128.1"/>
    <property type="molecule type" value="Genomic_DNA"/>
</dbReference>
<protein>
    <submittedName>
        <fullName evidence="1">Uncharacterized protein</fullName>
    </submittedName>
</protein>
<gene>
    <name evidence="1" type="ORF">CHS0354_027525</name>
</gene>
<proteinExistence type="predicted"/>
<dbReference type="AlphaFoldDB" id="A0AAE0S0T2"/>
<evidence type="ECO:0000313" key="2">
    <source>
        <dbReference type="Proteomes" id="UP001195483"/>
    </source>
</evidence>
<feature type="non-terminal residue" evidence="1">
    <location>
        <position position="1"/>
    </location>
</feature>
<accession>A0AAE0S0T2</accession>
<dbReference type="Proteomes" id="UP001195483">
    <property type="component" value="Unassembled WGS sequence"/>
</dbReference>
<feature type="non-terminal residue" evidence="1">
    <location>
        <position position="57"/>
    </location>
</feature>
<organism evidence="1 2">
    <name type="scientific">Potamilus streckersoni</name>
    <dbReference type="NCBI Taxonomy" id="2493646"/>
    <lineage>
        <taxon>Eukaryota</taxon>
        <taxon>Metazoa</taxon>
        <taxon>Spiralia</taxon>
        <taxon>Lophotrochozoa</taxon>
        <taxon>Mollusca</taxon>
        <taxon>Bivalvia</taxon>
        <taxon>Autobranchia</taxon>
        <taxon>Heteroconchia</taxon>
        <taxon>Palaeoheterodonta</taxon>
        <taxon>Unionida</taxon>
        <taxon>Unionoidea</taxon>
        <taxon>Unionidae</taxon>
        <taxon>Ambleminae</taxon>
        <taxon>Lampsilini</taxon>
        <taxon>Potamilus</taxon>
    </lineage>
</organism>
<reference evidence="1" key="3">
    <citation type="submission" date="2023-05" db="EMBL/GenBank/DDBJ databases">
        <authorList>
            <person name="Smith C.H."/>
        </authorList>
    </citation>
    <scope>NUCLEOTIDE SEQUENCE</scope>
    <source>
        <strain evidence="1">CHS0354</strain>
        <tissue evidence="1">Mantle</tissue>
    </source>
</reference>
<keyword evidence="2" id="KW-1185">Reference proteome</keyword>
<reference evidence="1" key="2">
    <citation type="journal article" date="2021" name="Genome Biol. Evol.">
        <title>Developing a high-quality reference genome for a parasitic bivalve with doubly uniparental inheritance (Bivalvia: Unionida).</title>
        <authorList>
            <person name="Smith C.H."/>
        </authorList>
    </citation>
    <scope>NUCLEOTIDE SEQUENCE</scope>
    <source>
        <strain evidence="1">CHS0354</strain>
        <tissue evidence="1">Mantle</tissue>
    </source>
</reference>